<evidence type="ECO:0000313" key="3">
    <source>
        <dbReference type="EMBL" id="SHG82284.1"/>
    </source>
</evidence>
<dbReference type="Gene3D" id="3.40.50.1820">
    <property type="entry name" value="alpha/beta hydrolase"/>
    <property type="match status" value="1"/>
</dbReference>
<sequence>MSKDVKAKHKKKYDTFSITMELERPLLYDEDDDEDIANYRGDKIKKGIGLFALGILILSVVSFFIWCSNSYKPQELARESLVSDNIVEVEDGDYISFTPKQVNTNKGFIFYPGARVEPESYAPLCRKIAQSGYKVIVLKMPFNFPMLSPNRGEKVIEKYNNIDTWIVGGHSLGGTMAAKFASDNRMTDGVVLIASYPMNDDLKNLGKRVISICGSKDGVINFKKFVDSKGKLPTDTIFDEIEGANHSQFGDYGKQKGDNDAIISQEKQLDITASSIIKFIEGIN</sequence>
<keyword evidence="3" id="KW-0378">Hydrolase</keyword>
<organism evidence="3 4">
    <name type="scientific">Asaccharospora irregularis DSM 2635</name>
    <dbReference type="NCBI Taxonomy" id="1121321"/>
    <lineage>
        <taxon>Bacteria</taxon>
        <taxon>Bacillati</taxon>
        <taxon>Bacillota</taxon>
        <taxon>Clostridia</taxon>
        <taxon>Peptostreptococcales</taxon>
        <taxon>Peptostreptococcaceae</taxon>
        <taxon>Asaccharospora</taxon>
    </lineage>
</organism>
<reference evidence="4" key="1">
    <citation type="submission" date="2016-11" db="EMBL/GenBank/DDBJ databases">
        <authorList>
            <person name="Varghese N."/>
            <person name="Submissions S."/>
        </authorList>
    </citation>
    <scope>NUCLEOTIDE SEQUENCE [LARGE SCALE GENOMIC DNA]</scope>
    <source>
        <strain evidence="4">DSM 2635</strain>
    </source>
</reference>
<name>A0A1M5MY74_9FIRM</name>
<evidence type="ECO:0000259" key="2">
    <source>
        <dbReference type="Pfam" id="PF12695"/>
    </source>
</evidence>
<dbReference type="RefSeq" id="WP_084120211.1">
    <property type="nucleotide sequence ID" value="NZ_BAABCH010000002.1"/>
</dbReference>
<dbReference type="GO" id="GO:0016787">
    <property type="term" value="F:hydrolase activity"/>
    <property type="evidence" value="ECO:0007669"/>
    <property type="project" value="UniProtKB-KW"/>
</dbReference>
<dbReference type="Proteomes" id="UP000243255">
    <property type="component" value="Unassembled WGS sequence"/>
</dbReference>
<keyword evidence="1" id="KW-0812">Transmembrane</keyword>
<dbReference type="STRING" id="1121321.SAMN04488530_10867"/>
<gene>
    <name evidence="3" type="ORF">SAMN04488530_10867</name>
</gene>
<evidence type="ECO:0000313" key="4">
    <source>
        <dbReference type="Proteomes" id="UP000243255"/>
    </source>
</evidence>
<evidence type="ECO:0000256" key="1">
    <source>
        <dbReference type="SAM" id="Phobius"/>
    </source>
</evidence>
<dbReference type="AlphaFoldDB" id="A0A1M5MY74"/>
<dbReference type="OrthoDB" id="9780932at2"/>
<feature type="domain" description="Alpha/beta hydrolase fold-5" evidence="2">
    <location>
        <begin position="108"/>
        <end position="269"/>
    </location>
</feature>
<accession>A0A1M5MY74</accession>
<keyword evidence="1" id="KW-0472">Membrane</keyword>
<dbReference type="SUPFAM" id="SSF53474">
    <property type="entry name" value="alpha/beta-Hydrolases"/>
    <property type="match status" value="1"/>
</dbReference>
<dbReference type="InterPro" id="IPR029059">
    <property type="entry name" value="AB_hydrolase_5"/>
</dbReference>
<dbReference type="Pfam" id="PF12695">
    <property type="entry name" value="Abhydrolase_5"/>
    <property type="match status" value="1"/>
</dbReference>
<dbReference type="EMBL" id="FQWX01000008">
    <property type="protein sequence ID" value="SHG82284.1"/>
    <property type="molecule type" value="Genomic_DNA"/>
</dbReference>
<keyword evidence="1" id="KW-1133">Transmembrane helix</keyword>
<proteinExistence type="predicted"/>
<protein>
    <submittedName>
        <fullName evidence="3">Dienelactone hydrolase</fullName>
    </submittedName>
</protein>
<feature type="transmembrane region" description="Helical" evidence="1">
    <location>
        <begin position="48"/>
        <end position="66"/>
    </location>
</feature>
<keyword evidence="4" id="KW-1185">Reference proteome</keyword>
<dbReference type="InterPro" id="IPR029058">
    <property type="entry name" value="AB_hydrolase_fold"/>
</dbReference>